<evidence type="ECO:0000313" key="1">
    <source>
        <dbReference type="EMBL" id="VDM56471.1"/>
    </source>
</evidence>
<gene>
    <name evidence="1" type="ORF">ACOC_LOCUS4886</name>
</gene>
<reference evidence="3" key="1">
    <citation type="submission" date="2016-04" db="UniProtKB">
        <authorList>
            <consortium name="WormBaseParasite"/>
        </authorList>
    </citation>
    <scope>IDENTIFICATION</scope>
</reference>
<reference evidence="1 2" key="2">
    <citation type="submission" date="2018-11" db="EMBL/GenBank/DDBJ databases">
        <authorList>
            <consortium name="Pathogen Informatics"/>
        </authorList>
    </citation>
    <scope>NUCLEOTIDE SEQUENCE [LARGE SCALE GENOMIC DNA]</scope>
    <source>
        <strain evidence="1 2">Costa Rica</strain>
    </source>
</reference>
<proteinExistence type="predicted"/>
<dbReference type="AlphaFoldDB" id="A0A158PG68"/>
<sequence>MARLRFKGTPKGYQALGFHRSPEDPVLRPDARHVELATLQAEYHGASVIVRIVFMEDEYVQKMRLRE</sequence>
<protein>
    <submittedName>
        <fullName evidence="3">DM10 domain-containing protein</fullName>
    </submittedName>
</protein>
<evidence type="ECO:0000313" key="2">
    <source>
        <dbReference type="Proteomes" id="UP000267027"/>
    </source>
</evidence>
<organism evidence="3">
    <name type="scientific">Angiostrongylus costaricensis</name>
    <name type="common">Nematode worm</name>
    <dbReference type="NCBI Taxonomy" id="334426"/>
    <lineage>
        <taxon>Eukaryota</taxon>
        <taxon>Metazoa</taxon>
        <taxon>Ecdysozoa</taxon>
        <taxon>Nematoda</taxon>
        <taxon>Chromadorea</taxon>
        <taxon>Rhabditida</taxon>
        <taxon>Rhabditina</taxon>
        <taxon>Rhabditomorpha</taxon>
        <taxon>Strongyloidea</taxon>
        <taxon>Metastrongylidae</taxon>
        <taxon>Angiostrongylus</taxon>
    </lineage>
</organism>
<dbReference type="EMBL" id="UYYA01003835">
    <property type="protein sequence ID" value="VDM56471.1"/>
    <property type="molecule type" value="Genomic_DNA"/>
</dbReference>
<evidence type="ECO:0000313" key="3">
    <source>
        <dbReference type="WBParaSite" id="ACOC_0000488501-mRNA-1"/>
    </source>
</evidence>
<dbReference type="WBParaSite" id="ACOC_0000488501-mRNA-1">
    <property type="protein sequence ID" value="ACOC_0000488501-mRNA-1"/>
    <property type="gene ID" value="ACOC_0000488501"/>
</dbReference>
<dbReference type="Proteomes" id="UP000267027">
    <property type="component" value="Unassembled WGS sequence"/>
</dbReference>
<keyword evidence="2" id="KW-1185">Reference proteome</keyword>
<dbReference type="OrthoDB" id="1928087at2759"/>
<name>A0A158PG68_ANGCS</name>
<accession>A0A158PG68</accession>